<feature type="domain" description="Gp5/Type VI secretion system Vgr protein OB-fold" evidence="1">
    <location>
        <begin position="373"/>
        <end position="447"/>
    </location>
</feature>
<dbReference type="InterPro" id="IPR006533">
    <property type="entry name" value="T6SS_Vgr_RhsGE"/>
</dbReference>
<evidence type="ECO:0000259" key="1">
    <source>
        <dbReference type="Pfam" id="PF04717"/>
    </source>
</evidence>
<sequence>MSGNPPSGGLASYTITANGRAIPGDYQILRIQVDQRINRIGRATLEILDGSADAENFTVSASSTFVPGAEIVISLGYDAENKSVFSGIVTRQSVQVEGNIGPILSIECRDKAIKMSVGRRSTVYQNQTDSGVISALISQSGLSSDVASTSLTLAELVQYYCSDWDFMLSRADINGLVVSTLNGKVSVFSPTQNTTSILTVTYGENLYQFSADMDAVTQLSEVKASAWDYATQKCISATAKNTLSGPGNISSKKLSAVVGLPTFTLQSTATLNNGALTQWSQAQMQKSELAKITGEVRVAGNAAVLPGVWLTLAGVGDRFDGDYFVSGVEHEFADGNWFTRASLGLSSLWFVQQHEVMAPAAAGVLPGVEGLFNATVQKIDQDPDNAYRILVTLPLFDTEGHGVWARMANFYSSSGVGAFFLPEVGDEVIVGFLNLDPCFPVILGSVYSGKRAPFSDLKPDADNSKKAIVTHSEMRIVFDDKDSIMTITTKAKNVIVLDDKKQQITITDQHNNAITMSSSGIELKSPASITIQADQKVNITGKMGVSLQASSGDVAISGMNVNAKADIALSAKGNASAQVQGGAELTLKGAIVMIN</sequence>
<dbReference type="Pfam" id="PF05954">
    <property type="entry name" value="Phage_GPD"/>
    <property type="match status" value="1"/>
</dbReference>
<reference evidence="2 3" key="1">
    <citation type="submission" date="2021-12" db="EMBL/GenBank/DDBJ databases">
        <title>Complete genome sequence of Phytobacter diazotrophicus TA9734.</title>
        <authorList>
            <person name="Kubota H."/>
            <person name="Nakayama Y."/>
            <person name="Ariyoshi T."/>
        </authorList>
    </citation>
    <scope>NUCLEOTIDE SEQUENCE [LARGE SCALE GENOMIC DNA]</scope>
    <source>
        <strain evidence="2 3">TA9734</strain>
    </source>
</reference>
<dbReference type="SUPFAM" id="SSF69279">
    <property type="entry name" value="Phage tail proteins"/>
    <property type="match status" value="1"/>
</dbReference>
<organism evidence="2 3">
    <name type="scientific">Phytobacter diazotrophicus</name>
    <dbReference type="NCBI Taxonomy" id="395631"/>
    <lineage>
        <taxon>Bacteria</taxon>
        <taxon>Pseudomonadati</taxon>
        <taxon>Pseudomonadota</taxon>
        <taxon>Gammaproteobacteria</taxon>
        <taxon>Enterobacterales</taxon>
        <taxon>Enterobacteriaceae</taxon>
        <taxon>Phytobacter</taxon>
    </lineage>
</organism>
<gene>
    <name evidence="2" type="ORF">PDTA9734_26030</name>
</gene>
<dbReference type="Gene3D" id="3.55.50.10">
    <property type="entry name" value="Baseplate protein-like domains"/>
    <property type="match status" value="1"/>
</dbReference>
<dbReference type="InterPro" id="IPR037026">
    <property type="entry name" value="Vgr_OB-fold_dom_sf"/>
</dbReference>
<dbReference type="Gene3D" id="2.30.110.50">
    <property type="match status" value="1"/>
</dbReference>
<dbReference type="NCBIfam" id="TIGR01646">
    <property type="entry name" value="vgr_GE"/>
    <property type="match status" value="1"/>
</dbReference>
<accession>A0ABN6LPT0</accession>
<dbReference type="SUPFAM" id="SSF69255">
    <property type="entry name" value="gp5 N-terminal domain-like"/>
    <property type="match status" value="1"/>
</dbReference>
<dbReference type="SUPFAM" id="SSF69349">
    <property type="entry name" value="Phage fibre proteins"/>
    <property type="match status" value="1"/>
</dbReference>
<dbReference type="Gene3D" id="4.10.220.110">
    <property type="match status" value="1"/>
</dbReference>
<name>A0ABN6LPT0_9ENTR</name>
<dbReference type="Proteomes" id="UP001320460">
    <property type="component" value="Chromosome"/>
</dbReference>
<dbReference type="RefSeq" id="WP_125124646.1">
    <property type="nucleotide sequence ID" value="NZ_AP025334.1"/>
</dbReference>
<dbReference type="Pfam" id="PF04717">
    <property type="entry name" value="Phage_base_V"/>
    <property type="match status" value="1"/>
</dbReference>
<evidence type="ECO:0000313" key="2">
    <source>
        <dbReference type="EMBL" id="BDD51116.1"/>
    </source>
</evidence>
<dbReference type="Gene3D" id="2.40.50.230">
    <property type="entry name" value="Gp5 N-terminal domain"/>
    <property type="match status" value="1"/>
</dbReference>
<keyword evidence="3" id="KW-1185">Reference proteome</keyword>
<dbReference type="InterPro" id="IPR006531">
    <property type="entry name" value="Gp5/Vgr_OB"/>
</dbReference>
<proteinExistence type="predicted"/>
<protein>
    <submittedName>
        <fullName evidence="2">Type IV secretion protein Rhs</fullName>
    </submittedName>
</protein>
<dbReference type="EMBL" id="AP025334">
    <property type="protein sequence ID" value="BDD51116.1"/>
    <property type="molecule type" value="Genomic_DNA"/>
</dbReference>
<evidence type="ECO:0000313" key="3">
    <source>
        <dbReference type="Proteomes" id="UP001320460"/>
    </source>
</evidence>